<evidence type="ECO:0000313" key="1">
    <source>
        <dbReference type="EMBL" id="SDY27113.1"/>
    </source>
</evidence>
<proteinExistence type="predicted"/>
<name>A0A1H3IGW9_9RHOB</name>
<gene>
    <name evidence="1" type="ORF">SAMN05444486_1011077</name>
</gene>
<dbReference type="Proteomes" id="UP000199026">
    <property type="component" value="Unassembled WGS sequence"/>
</dbReference>
<dbReference type="RefSeq" id="WP_245724363.1">
    <property type="nucleotide sequence ID" value="NZ_FNPR01000001.1"/>
</dbReference>
<dbReference type="STRING" id="576131.SAMN05444486_1011077"/>
<organism evidence="1 2">
    <name type="scientific">Lentibacter algarum</name>
    <dbReference type="NCBI Taxonomy" id="576131"/>
    <lineage>
        <taxon>Bacteria</taxon>
        <taxon>Pseudomonadati</taxon>
        <taxon>Pseudomonadota</taxon>
        <taxon>Alphaproteobacteria</taxon>
        <taxon>Rhodobacterales</taxon>
        <taxon>Roseobacteraceae</taxon>
        <taxon>Lentibacter</taxon>
    </lineage>
</organism>
<keyword evidence="2" id="KW-1185">Reference proteome</keyword>
<evidence type="ECO:0000313" key="2">
    <source>
        <dbReference type="Proteomes" id="UP000199026"/>
    </source>
</evidence>
<dbReference type="EMBL" id="FNPR01000001">
    <property type="protein sequence ID" value="SDY27113.1"/>
    <property type="molecule type" value="Genomic_DNA"/>
</dbReference>
<reference evidence="1 2" key="1">
    <citation type="submission" date="2016-10" db="EMBL/GenBank/DDBJ databases">
        <authorList>
            <person name="de Groot N.N."/>
        </authorList>
    </citation>
    <scope>NUCLEOTIDE SEQUENCE [LARGE SCALE GENOMIC DNA]</scope>
    <source>
        <strain evidence="1 2">DSM 24677</strain>
    </source>
</reference>
<protein>
    <submittedName>
        <fullName evidence="1">Uncharacterized protein</fullName>
    </submittedName>
</protein>
<dbReference type="AlphaFoldDB" id="A0A1H3IGW9"/>
<sequence>MSPPPSRYRKLLHQTLLAMHENAPSPDARDIMIEAILEEENCERLLLSNENFFCVPNMALRGGQFYDKGHERVQLLSELFEGDDIEVFLGICNPATYLPAQFRRTKFEDFADMTFGADPRDLRWSDLIYRIRENNPNVSLTVWCNEDTPLIWGQVIRELAGINPNEKIKGGFDLISEIMTSEGMKRFRAYLADNVDLSEMQKRRVISAFLDKFGRDDMIEEELDLPGWTEALVDELSDIYDEDVFEISRIPGVNYIAP</sequence>
<accession>A0A1H3IGW9</accession>
<dbReference type="GeneID" id="78123861"/>